<evidence type="ECO:0000313" key="18">
    <source>
        <dbReference type="EMBL" id="SMQ76489.1"/>
    </source>
</evidence>
<organism evidence="18 19">
    <name type="scientific">Sphingopyxis terrae subsp. ummariensis</name>
    <dbReference type="NCBI Taxonomy" id="429001"/>
    <lineage>
        <taxon>Bacteria</taxon>
        <taxon>Pseudomonadati</taxon>
        <taxon>Pseudomonadota</taxon>
        <taxon>Alphaproteobacteria</taxon>
        <taxon>Sphingomonadales</taxon>
        <taxon>Sphingomonadaceae</taxon>
        <taxon>Sphingopyxis</taxon>
    </lineage>
</organism>
<keyword evidence="5" id="KW-0716">Sensory transduction</keyword>
<gene>
    <name evidence="18" type="ORF">SAMN06295984_1931</name>
</gene>
<dbReference type="InterPro" id="IPR013655">
    <property type="entry name" value="PAS_fold_3"/>
</dbReference>
<evidence type="ECO:0000256" key="9">
    <source>
        <dbReference type="ARBA" id="ARBA00022737"/>
    </source>
</evidence>
<dbReference type="InterPro" id="IPR013656">
    <property type="entry name" value="PAS_4"/>
</dbReference>
<sequence>MGENDAMAGQKEFARRQRVLAEFGDFVLDHDDLDEILHEACRLIALALEVDLAKVIEIDRSSDTGLIRAGIGWAPGLVGRGRISLSERSSEAFAIARTEPVISNDIAKEERFAFPAFLRDHGVVALVNVPILLPGRTPYGILQVDAREAREFDQQDIEFLKTYAMVLGPVIDRLKTAAALRETDERLRLFAENARAYVMVVSDADDRITDWLGGSEAILGWTPGEAIGETTDIIFTREDRAAGVPAQELASARIHGTAENIRWHRRRDGSPVFLDGQTIALRDRHGELRGYLKIGQDVTERMRAEAALRASDERLKILMEGMPQLVWRATGAGDWTWSGPQWTDYTGLTSEQSLGKAWLDAFHPDDREDVVGAWAAAGDRGRLDVEARIRSAADGEYRWFQTRAVPVRDKAGLIAEWLGTSTDVHDLRQLQDRQQLLVRELQHRTRNLMGVVRAVADRTVRASLDLGDFRARFRDQLDALSRVQGLLSRLGEDDRVTFDQLLTAELAALDGTAERMHLEGPAGVRLRSSTVQTLAMALHELATNAIKYGALGQAEGRLAIRWALEPEGEGGTPWLHIDWRESGVRMPGPDCAATGTGQGRELIERALPYQLKARTRFSLGADGVHCTIAIPVSARAPGQEAENG</sequence>
<proteinExistence type="predicted"/>
<dbReference type="SMART" id="SM00911">
    <property type="entry name" value="HWE_HK"/>
    <property type="match status" value="1"/>
</dbReference>
<dbReference type="InterPro" id="IPR036890">
    <property type="entry name" value="HATPase_C_sf"/>
</dbReference>
<dbReference type="Pfam" id="PF08448">
    <property type="entry name" value="PAS_4"/>
    <property type="match status" value="1"/>
</dbReference>
<accession>A0A1Y6FP43</accession>
<evidence type="ECO:0000256" key="7">
    <source>
        <dbReference type="ARBA" id="ARBA00022643"/>
    </source>
</evidence>
<dbReference type="InterPro" id="IPR035965">
    <property type="entry name" value="PAS-like_dom_sf"/>
</dbReference>
<evidence type="ECO:0000256" key="13">
    <source>
        <dbReference type="ARBA" id="ARBA00022991"/>
    </source>
</evidence>
<evidence type="ECO:0000256" key="6">
    <source>
        <dbReference type="ARBA" id="ARBA00022630"/>
    </source>
</evidence>
<evidence type="ECO:0000259" key="17">
    <source>
        <dbReference type="PROSITE" id="PS50113"/>
    </source>
</evidence>
<dbReference type="InterPro" id="IPR029016">
    <property type="entry name" value="GAF-like_dom_sf"/>
</dbReference>
<feature type="domain" description="PAS" evidence="16">
    <location>
        <begin position="311"/>
        <end position="370"/>
    </location>
</feature>
<dbReference type="Gene3D" id="3.30.565.10">
    <property type="entry name" value="Histidine kinase-like ATPase, C-terminal domain"/>
    <property type="match status" value="1"/>
</dbReference>
<evidence type="ECO:0000256" key="10">
    <source>
        <dbReference type="ARBA" id="ARBA00022741"/>
    </source>
</evidence>
<dbReference type="GO" id="GO:0009881">
    <property type="term" value="F:photoreceptor activity"/>
    <property type="evidence" value="ECO:0007669"/>
    <property type="project" value="UniProtKB-KW"/>
</dbReference>
<dbReference type="PROSITE" id="PS50112">
    <property type="entry name" value="PAS"/>
    <property type="match status" value="1"/>
</dbReference>
<feature type="domain" description="PAC" evidence="17">
    <location>
        <begin position="257"/>
        <end position="310"/>
    </location>
</feature>
<dbReference type="Gene3D" id="3.30.450.20">
    <property type="entry name" value="PAS domain"/>
    <property type="match status" value="2"/>
</dbReference>
<keyword evidence="4" id="KW-0597">Phosphoprotein</keyword>
<reference evidence="19" key="1">
    <citation type="submission" date="2017-04" db="EMBL/GenBank/DDBJ databases">
        <authorList>
            <person name="Varghese N."/>
            <person name="Submissions S."/>
        </authorList>
    </citation>
    <scope>NUCLEOTIDE SEQUENCE [LARGE SCALE GENOMIC DNA]</scope>
    <source>
        <strain evidence="19">UI2</strain>
    </source>
</reference>
<keyword evidence="9" id="KW-0677">Repeat</keyword>
<evidence type="ECO:0000256" key="11">
    <source>
        <dbReference type="ARBA" id="ARBA00022777"/>
    </source>
</evidence>
<keyword evidence="11" id="KW-0418">Kinase</keyword>
<dbReference type="FunFam" id="3.30.450.20:FF:000099">
    <property type="entry name" value="Sensory box sensor histidine kinase"/>
    <property type="match status" value="1"/>
</dbReference>
<dbReference type="SMART" id="SM00091">
    <property type="entry name" value="PAS"/>
    <property type="match status" value="2"/>
</dbReference>
<dbReference type="InterPro" id="IPR011102">
    <property type="entry name" value="Sig_transdc_His_kinase_HWE"/>
</dbReference>
<protein>
    <recommendedName>
        <fullName evidence="2">histidine kinase</fullName>
        <ecNumber evidence="2">2.7.13.3</ecNumber>
    </recommendedName>
</protein>
<keyword evidence="6" id="KW-0285">Flavoprotein</keyword>
<dbReference type="InterPro" id="IPR003018">
    <property type="entry name" value="GAF"/>
</dbReference>
<feature type="domain" description="PAC" evidence="17">
    <location>
        <begin position="383"/>
        <end position="436"/>
    </location>
</feature>
<keyword evidence="13" id="KW-0157">Chromophore</keyword>
<dbReference type="InterPro" id="IPR000700">
    <property type="entry name" value="PAS-assoc_C"/>
</dbReference>
<evidence type="ECO:0000256" key="4">
    <source>
        <dbReference type="ARBA" id="ARBA00022553"/>
    </source>
</evidence>
<evidence type="ECO:0000256" key="3">
    <source>
        <dbReference type="ARBA" id="ARBA00022543"/>
    </source>
</evidence>
<dbReference type="SUPFAM" id="SSF55874">
    <property type="entry name" value="ATPase domain of HSP90 chaperone/DNA topoisomerase II/histidine kinase"/>
    <property type="match status" value="1"/>
</dbReference>
<dbReference type="EC" id="2.7.13.3" evidence="2"/>
<dbReference type="NCBIfam" id="TIGR00229">
    <property type="entry name" value="sensory_box"/>
    <property type="match status" value="2"/>
</dbReference>
<keyword evidence="14" id="KW-0843">Virulence</keyword>
<evidence type="ECO:0000256" key="8">
    <source>
        <dbReference type="ARBA" id="ARBA00022679"/>
    </source>
</evidence>
<dbReference type="Gene3D" id="3.30.450.40">
    <property type="match status" value="1"/>
</dbReference>
<name>A0A1Y6FP43_9SPHN</name>
<keyword evidence="15" id="KW-0675">Receptor</keyword>
<dbReference type="InterPro" id="IPR000014">
    <property type="entry name" value="PAS"/>
</dbReference>
<dbReference type="PANTHER" id="PTHR41523">
    <property type="entry name" value="TWO-COMPONENT SYSTEM SENSOR PROTEIN"/>
    <property type="match status" value="1"/>
</dbReference>
<dbReference type="SUPFAM" id="SSF55785">
    <property type="entry name" value="PYP-like sensor domain (PAS domain)"/>
    <property type="match status" value="2"/>
</dbReference>
<keyword evidence="7" id="KW-0288">FMN</keyword>
<evidence type="ECO:0000313" key="19">
    <source>
        <dbReference type="Proteomes" id="UP000194469"/>
    </source>
</evidence>
<keyword evidence="3" id="KW-0600">Photoreceptor protein</keyword>
<keyword evidence="19" id="KW-1185">Reference proteome</keyword>
<evidence type="ECO:0000259" key="16">
    <source>
        <dbReference type="PROSITE" id="PS50112"/>
    </source>
</evidence>
<dbReference type="EMBL" id="FXWL01000002">
    <property type="protein sequence ID" value="SMQ76489.1"/>
    <property type="molecule type" value="Genomic_DNA"/>
</dbReference>
<dbReference type="SMART" id="SM00086">
    <property type="entry name" value="PAC"/>
    <property type="match status" value="2"/>
</dbReference>
<dbReference type="PANTHER" id="PTHR41523:SF7">
    <property type="entry name" value="HISTIDINE KINASE"/>
    <property type="match status" value="1"/>
</dbReference>
<dbReference type="Pfam" id="PF01590">
    <property type="entry name" value="GAF"/>
    <property type="match status" value="1"/>
</dbReference>
<dbReference type="GO" id="GO:0004673">
    <property type="term" value="F:protein histidine kinase activity"/>
    <property type="evidence" value="ECO:0007669"/>
    <property type="project" value="UniProtKB-EC"/>
</dbReference>
<dbReference type="AlphaFoldDB" id="A0A1Y6FP43"/>
<dbReference type="CDD" id="cd00130">
    <property type="entry name" value="PAS"/>
    <property type="match status" value="2"/>
</dbReference>
<evidence type="ECO:0000256" key="15">
    <source>
        <dbReference type="ARBA" id="ARBA00023170"/>
    </source>
</evidence>
<evidence type="ECO:0000256" key="12">
    <source>
        <dbReference type="ARBA" id="ARBA00022840"/>
    </source>
</evidence>
<dbReference type="SUPFAM" id="SSF55781">
    <property type="entry name" value="GAF domain-like"/>
    <property type="match status" value="1"/>
</dbReference>
<dbReference type="GO" id="GO:0005524">
    <property type="term" value="F:ATP binding"/>
    <property type="evidence" value="ECO:0007669"/>
    <property type="project" value="UniProtKB-KW"/>
</dbReference>
<dbReference type="SMART" id="SM00065">
    <property type="entry name" value="GAF"/>
    <property type="match status" value="1"/>
</dbReference>
<dbReference type="Pfam" id="PF08447">
    <property type="entry name" value="PAS_3"/>
    <property type="match status" value="1"/>
</dbReference>
<dbReference type="Proteomes" id="UP000194469">
    <property type="component" value="Unassembled WGS sequence"/>
</dbReference>
<dbReference type="Pfam" id="PF07536">
    <property type="entry name" value="HWE_HK"/>
    <property type="match status" value="1"/>
</dbReference>
<keyword evidence="12" id="KW-0067">ATP-binding</keyword>
<keyword evidence="10" id="KW-0547">Nucleotide-binding</keyword>
<dbReference type="InterPro" id="IPR001610">
    <property type="entry name" value="PAC"/>
</dbReference>
<evidence type="ECO:0000256" key="14">
    <source>
        <dbReference type="ARBA" id="ARBA00023026"/>
    </source>
</evidence>
<evidence type="ECO:0000256" key="2">
    <source>
        <dbReference type="ARBA" id="ARBA00012438"/>
    </source>
</evidence>
<evidence type="ECO:0000256" key="1">
    <source>
        <dbReference type="ARBA" id="ARBA00000085"/>
    </source>
</evidence>
<dbReference type="PROSITE" id="PS50113">
    <property type="entry name" value="PAC"/>
    <property type="match status" value="2"/>
</dbReference>
<comment type="catalytic activity">
    <reaction evidence="1">
        <text>ATP + protein L-histidine = ADP + protein N-phospho-L-histidine.</text>
        <dbReference type="EC" id="2.7.13.3"/>
    </reaction>
</comment>
<keyword evidence="8" id="KW-0808">Transferase</keyword>
<evidence type="ECO:0000256" key="5">
    <source>
        <dbReference type="ARBA" id="ARBA00022606"/>
    </source>
</evidence>